<feature type="transmembrane region" description="Helical" evidence="1">
    <location>
        <begin position="20"/>
        <end position="37"/>
    </location>
</feature>
<keyword evidence="1" id="KW-1133">Transmembrane helix</keyword>
<accession>A0A1H7V6D8</accession>
<dbReference type="EMBL" id="FOBL01000022">
    <property type="protein sequence ID" value="SEM04674.1"/>
    <property type="molecule type" value="Genomic_DNA"/>
</dbReference>
<gene>
    <name evidence="2" type="ORF">APU01nite_17990</name>
    <name evidence="3" type="ORF">SAMN04488100_12219</name>
</gene>
<evidence type="ECO:0000313" key="2">
    <source>
        <dbReference type="EMBL" id="GEK89760.1"/>
    </source>
</evidence>
<dbReference type="RefSeq" id="WP_091488752.1">
    <property type="nucleotide sequence ID" value="NZ_BJUX01000022.1"/>
</dbReference>
<dbReference type="Pfam" id="PF09911">
    <property type="entry name" value="DUF2140"/>
    <property type="match status" value="1"/>
</dbReference>
<evidence type="ECO:0000313" key="5">
    <source>
        <dbReference type="Proteomes" id="UP000321425"/>
    </source>
</evidence>
<reference evidence="3 4" key="1">
    <citation type="submission" date="2016-10" db="EMBL/GenBank/DDBJ databases">
        <authorList>
            <person name="de Groot N.N."/>
        </authorList>
    </citation>
    <scope>NUCLEOTIDE SEQUENCE [LARGE SCALE GENOMIC DNA]</scope>
    <source>
        <strain evidence="3 4">DSM 19182</strain>
    </source>
</reference>
<keyword evidence="1" id="KW-0472">Membrane</keyword>
<evidence type="ECO:0000313" key="3">
    <source>
        <dbReference type="EMBL" id="SEM04674.1"/>
    </source>
</evidence>
<evidence type="ECO:0000256" key="1">
    <source>
        <dbReference type="SAM" id="Phobius"/>
    </source>
</evidence>
<keyword evidence="5" id="KW-1185">Reference proteome</keyword>
<dbReference type="AlphaFoldDB" id="A0A1H7V6D8"/>
<keyword evidence="1" id="KW-0812">Transmembrane</keyword>
<dbReference type="EMBL" id="BJUX01000022">
    <property type="protein sequence ID" value="GEK89760.1"/>
    <property type="molecule type" value="Genomic_DNA"/>
</dbReference>
<evidence type="ECO:0000313" key="4">
    <source>
        <dbReference type="Proteomes" id="UP000198548"/>
    </source>
</evidence>
<dbReference type="Proteomes" id="UP000198548">
    <property type="component" value="Unassembled WGS sequence"/>
</dbReference>
<dbReference type="STRING" id="426703.SAMN04488100_12219"/>
<dbReference type="InterPro" id="IPR018672">
    <property type="entry name" value="DUF2140"/>
</dbReference>
<reference evidence="2 5" key="2">
    <citation type="submission" date="2019-07" db="EMBL/GenBank/DDBJ databases">
        <title>Whole genome shotgun sequence of Alkalibacterium putridalgicola NBRC 103243.</title>
        <authorList>
            <person name="Hosoyama A."/>
            <person name="Uohara A."/>
            <person name="Ohji S."/>
            <person name="Ichikawa N."/>
        </authorList>
    </citation>
    <scope>NUCLEOTIDE SEQUENCE [LARGE SCALE GENOMIC DNA]</scope>
    <source>
        <strain evidence="2 5">NBRC 103243</strain>
    </source>
</reference>
<proteinExistence type="predicted"/>
<organism evidence="3 4">
    <name type="scientific">Alkalibacterium putridalgicola</name>
    <dbReference type="NCBI Taxonomy" id="426703"/>
    <lineage>
        <taxon>Bacteria</taxon>
        <taxon>Bacillati</taxon>
        <taxon>Bacillota</taxon>
        <taxon>Bacilli</taxon>
        <taxon>Lactobacillales</taxon>
        <taxon>Carnobacteriaceae</taxon>
        <taxon>Alkalibacterium</taxon>
    </lineage>
</organism>
<dbReference type="Proteomes" id="UP000321425">
    <property type="component" value="Unassembled WGS sequence"/>
</dbReference>
<protein>
    <submittedName>
        <fullName evidence="3">Uncharacterized protein YpmS</fullName>
    </submittedName>
</protein>
<dbReference type="OrthoDB" id="2241695at2"/>
<sequence length="210" mass="23964">MADTRGNRTAGQHGSGWKWAFIILLLVNIGILIWLAVQLNILSDNETIQTDTEEIAVSDEAMDFELVTDKTQVERVANLYLQEELDERFNGYTVTVDELVEMEGALNVFGFDVDFGLYMEPLVMDNGNLQLRAQRIQLGAFDLPIDIALNILDQQLELPEWIRINSDDAFVLVAFNEFSLKNDMQLRMKKIDLEADDIRLDIILPEEAIK</sequence>
<name>A0A1H7V6D8_9LACT</name>